<protein>
    <recommendedName>
        <fullName evidence="2">Abnormal cell migration protein 18-like fibronectin type I domain-containing protein</fullName>
    </recommendedName>
</protein>
<dbReference type="WBParaSite" id="nRc.2.0.1.t35115-RA">
    <property type="protein sequence ID" value="nRc.2.0.1.t35115-RA"/>
    <property type="gene ID" value="nRc.2.0.1.g35115"/>
</dbReference>
<proteinExistence type="predicted"/>
<evidence type="ECO:0000256" key="1">
    <source>
        <dbReference type="SAM" id="SignalP"/>
    </source>
</evidence>
<dbReference type="AlphaFoldDB" id="A0A915KAH0"/>
<keyword evidence="1" id="KW-0732">Signal</keyword>
<keyword evidence="3" id="KW-1185">Reference proteome</keyword>
<dbReference type="Pfam" id="PF23003">
    <property type="entry name" value="Fn1_2"/>
    <property type="match status" value="2"/>
</dbReference>
<evidence type="ECO:0000259" key="2">
    <source>
        <dbReference type="Pfam" id="PF23003"/>
    </source>
</evidence>
<feature type="domain" description="Abnormal cell migration protein 18-like fibronectin type I" evidence="2">
    <location>
        <begin position="85"/>
        <end position="153"/>
    </location>
</feature>
<organism evidence="3 4">
    <name type="scientific">Romanomermis culicivorax</name>
    <name type="common">Nematode worm</name>
    <dbReference type="NCBI Taxonomy" id="13658"/>
    <lineage>
        <taxon>Eukaryota</taxon>
        <taxon>Metazoa</taxon>
        <taxon>Ecdysozoa</taxon>
        <taxon>Nematoda</taxon>
        <taxon>Enoplea</taxon>
        <taxon>Dorylaimia</taxon>
        <taxon>Mermithida</taxon>
        <taxon>Mermithoidea</taxon>
        <taxon>Mermithidae</taxon>
        <taxon>Romanomermis</taxon>
    </lineage>
</organism>
<name>A0A915KAH0_ROMCU</name>
<dbReference type="InterPro" id="IPR055119">
    <property type="entry name" value="Mig18_Fn1"/>
</dbReference>
<dbReference type="Proteomes" id="UP000887565">
    <property type="component" value="Unplaced"/>
</dbReference>
<feature type="domain" description="Abnormal cell migration protein 18-like fibronectin type I" evidence="2">
    <location>
        <begin position="206"/>
        <end position="270"/>
    </location>
</feature>
<sequence>MFRAIAFFLTVTIATCSDVWNSDNDDEPCDWRDDDSLIFDDNVTTLSDVTVIRCVNGTKVYGCRMSAVTLPSSDTVLFNPSHVVSYGETAIVGKFLLLCQKVFDHYHSTSTSQQKNETRFVKIGCFVDGRVLAPGQTYQNGTEYYECTTNDDAAAVDDDDIDLRKAGCVDTYGSVAKLNNYHDVNGFRYQCLEDPLTGKYALKPHGCLDNDLFYKINDIIMISDYWYTCKKSNDDLTIAPGGCIVDYGFVHLGQTFHTKGFVGRCLLVKNDLIRGAEKIQMEMIGCLGGSSGGFEEHAVDERWLESDSKGYRVEMACIQITSKRLMKLATRCSIVDSNGRRLFLEPDSFTRLERKTLWTCHKTIFGTLMSNVVENATMQDTAEAIMTGLKYIEH</sequence>
<feature type="chain" id="PRO_5037088252" description="Abnormal cell migration protein 18-like fibronectin type I domain-containing protein" evidence="1">
    <location>
        <begin position="17"/>
        <end position="394"/>
    </location>
</feature>
<evidence type="ECO:0000313" key="3">
    <source>
        <dbReference type="Proteomes" id="UP000887565"/>
    </source>
</evidence>
<reference evidence="4" key="1">
    <citation type="submission" date="2022-11" db="UniProtKB">
        <authorList>
            <consortium name="WormBaseParasite"/>
        </authorList>
    </citation>
    <scope>IDENTIFICATION</scope>
</reference>
<evidence type="ECO:0000313" key="4">
    <source>
        <dbReference type="WBParaSite" id="nRc.2.0.1.t35115-RA"/>
    </source>
</evidence>
<accession>A0A915KAH0</accession>
<feature type="signal peptide" evidence="1">
    <location>
        <begin position="1"/>
        <end position="16"/>
    </location>
</feature>